<dbReference type="EMBL" id="CP019454">
    <property type="protein sequence ID" value="AUW92983.1"/>
    <property type="molecule type" value="Genomic_DNA"/>
</dbReference>
<reference evidence="1 2" key="1">
    <citation type="journal article" date="2019" name="Sci. Rep.">
        <title>Sulfobacillus thermotolerans: new insights into resistance and metabolic capacities of acidophilic chemolithotrophs.</title>
        <authorList>
            <person name="Panyushkina A.E."/>
            <person name="Babenko V.V."/>
            <person name="Nikitina A.S."/>
            <person name="Selezneva O.V."/>
            <person name="Tsaplina I.A."/>
            <person name="Letarova M.A."/>
            <person name="Kostryukova E.S."/>
            <person name="Letarov A.V."/>
        </authorList>
    </citation>
    <scope>NUCLEOTIDE SEQUENCE [LARGE SCALE GENOMIC DNA]</scope>
    <source>
        <strain evidence="1 2">Kr1</strain>
    </source>
</reference>
<evidence type="ECO:0000313" key="1">
    <source>
        <dbReference type="EMBL" id="AUW92983.1"/>
    </source>
</evidence>
<name>A0ABN5GX07_9FIRM</name>
<accession>A0ABN5GX07</accession>
<dbReference type="Proteomes" id="UP000325292">
    <property type="component" value="Chromosome"/>
</dbReference>
<sequence length="94" mass="10908">MRVKKLYVAQKYLSWKDFVVPAVAGRWDGSGTLNEPWILEPGDDVWGWLDVFTEQPFGPWAVSLEFCYTLHNHHIQTEITVRAEPYGDRVLRSS</sequence>
<proteinExistence type="predicted"/>
<protein>
    <submittedName>
        <fullName evidence="1">Uncharacterized protein</fullName>
    </submittedName>
</protein>
<keyword evidence="2" id="KW-1185">Reference proteome</keyword>
<evidence type="ECO:0000313" key="2">
    <source>
        <dbReference type="Proteomes" id="UP000325292"/>
    </source>
</evidence>
<gene>
    <name evidence="1" type="ORF">BXT84_02645</name>
</gene>
<organism evidence="1 2">
    <name type="scientific">Sulfobacillus thermotolerans</name>
    <dbReference type="NCBI Taxonomy" id="338644"/>
    <lineage>
        <taxon>Bacteria</taxon>
        <taxon>Bacillati</taxon>
        <taxon>Bacillota</taxon>
        <taxon>Clostridia</taxon>
        <taxon>Eubacteriales</taxon>
        <taxon>Clostridiales Family XVII. Incertae Sedis</taxon>
        <taxon>Sulfobacillus</taxon>
    </lineage>
</organism>